<dbReference type="PANTHER" id="PTHR46910:SF37">
    <property type="entry name" value="ZN(II)2CYS6 TRANSCRIPTION FACTOR (EUROFUNG)"/>
    <property type="match status" value="1"/>
</dbReference>
<organism evidence="7 8">
    <name type="scientific">Eutypa lata (strain UCR-EL1)</name>
    <name type="common">Grapevine dieback disease fungus</name>
    <name type="synonym">Eutypa armeniacae</name>
    <dbReference type="NCBI Taxonomy" id="1287681"/>
    <lineage>
        <taxon>Eukaryota</taxon>
        <taxon>Fungi</taxon>
        <taxon>Dikarya</taxon>
        <taxon>Ascomycota</taxon>
        <taxon>Pezizomycotina</taxon>
        <taxon>Sordariomycetes</taxon>
        <taxon>Xylariomycetidae</taxon>
        <taxon>Xylariales</taxon>
        <taxon>Diatrypaceae</taxon>
        <taxon>Eutypa</taxon>
    </lineage>
</organism>
<dbReference type="EMBL" id="KB705980">
    <property type="protein sequence ID" value="EMR70010.1"/>
    <property type="molecule type" value="Genomic_DNA"/>
</dbReference>
<keyword evidence="5" id="KW-0539">Nucleus</keyword>
<dbReference type="KEGG" id="ela:UCREL1_2970"/>
<dbReference type="GO" id="GO:0003677">
    <property type="term" value="F:DNA binding"/>
    <property type="evidence" value="ECO:0007669"/>
    <property type="project" value="UniProtKB-KW"/>
</dbReference>
<reference evidence="8" key="1">
    <citation type="journal article" date="2013" name="Genome Announc.">
        <title>Draft genome sequence of the grapevine dieback fungus Eutypa lata UCR-EL1.</title>
        <authorList>
            <person name="Blanco-Ulate B."/>
            <person name="Rolshausen P.E."/>
            <person name="Cantu D."/>
        </authorList>
    </citation>
    <scope>NUCLEOTIDE SEQUENCE [LARGE SCALE GENOMIC DNA]</scope>
    <source>
        <strain evidence="8">UCR-EL1</strain>
    </source>
</reference>
<feature type="domain" description="Xylanolytic transcriptional activator regulatory" evidence="6">
    <location>
        <begin position="33"/>
        <end position="106"/>
    </location>
</feature>
<evidence type="ECO:0000313" key="7">
    <source>
        <dbReference type="EMBL" id="EMR70010.1"/>
    </source>
</evidence>
<evidence type="ECO:0000259" key="6">
    <source>
        <dbReference type="SMART" id="SM00906"/>
    </source>
</evidence>
<comment type="subcellular location">
    <subcellularLocation>
        <location evidence="1">Nucleus</location>
    </subcellularLocation>
</comment>
<gene>
    <name evidence="7" type="ORF">UCREL1_2970</name>
</gene>
<evidence type="ECO:0000313" key="8">
    <source>
        <dbReference type="Proteomes" id="UP000012174"/>
    </source>
</evidence>
<dbReference type="Pfam" id="PF04082">
    <property type="entry name" value="Fungal_trans"/>
    <property type="match status" value="1"/>
</dbReference>
<dbReference type="AlphaFoldDB" id="M7TTL8"/>
<dbReference type="PANTHER" id="PTHR46910">
    <property type="entry name" value="TRANSCRIPTION FACTOR PDR1"/>
    <property type="match status" value="1"/>
</dbReference>
<evidence type="ECO:0000256" key="3">
    <source>
        <dbReference type="ARBA" id="ARBA00023125"/>
    </source>
</evidence>
<dbReference type="HOGENOM" id="CLU_797024_0_0_1"/>
<sequence length="348" mass="38050">MNSLAAGHHDLLALQVLLGLVMLNLGTLGLSTASSLIGSAIKLAHKLRLHNSRTNALLDDATSLQRARVFWIAYILDRDISFRRCDPPLQQENDHDIAVPYSSQGRGLVRFVTASGAEVYLDLFQTWVNLARIQGDIYEQLYSVRAETQPLDTQRRNKDLIHLMLREWLATIPAELHPDRFSGLSPEPAAGQLVVLYFTYLACFLQTHRVGSHDAEWIARLVNYTSALVLIANALTVSEHRCSADTDAQLIAEALAFFERSTALVPGCVGFRKMHAACAELSCRARIARARFALDLGGPSKPASVAWLEAEARRSAGHSALALVEAFTTAEVKPFGAAVVAGRISAPT</sequence>
<dbReference type="InterPro" id="IPR007219">
    <property type="entry name" value="XnlR_reg_dom"/>
</dbReference>
<name>M7TTL8_EUTLA</name>
<protein>
    <submittedName>
        <fullName evidence="7">Putative fungal specific transcription factor domain-containing protein</fullName>
    </submittedName>
</protein>
<dbReference type="InterPro" id="IPR050987">
    <property type="entry name" value="AtrR-like"/>
</dbReference>
<dbReference type="GO" id="GO:0005634">
    <property type="term" value="C:nucleus"/>
    <property type="evidence" value="ECO:0007669"/>
    <property type="project" value="UniProtKB-SubCell"/>
</dbReference>
<evidence type="ECO:0000256" key="4">
    <source>
        <dbReference type="ARBA" id="ARBA00023163"/>
    </source>
</evidence>
<dbReference type="CDD" id="cd12148">
    <property type="entry name" value="fungal_TF_MHR"/>
    <property type="match status" value="1"/>
</dbReference>
<dbReference type="SMART" id="SM00906">
    <property type="entry name" value="Fungal_trans"/>
    <property type="match status" value="1"/>
</dbReference>
<evidence type="ECO:0000256" key="1">
    <source>
        <dbReference type="ARBA" id="ARBA00004123"/>
    </source>
</evidence>
<accession>M7TTL8</accession>
<keyword evidence="8" id="KW-1185">Reference proteome</keyword>
<dbReference type="OrthoDB" id="2123952at2759"/>
<evidence type="ECO:0000256" key="5">
    <source>
        <dbReference type="ARBA" id="ARBA00023242"/>
    </source>
</evidence>
<keyword evidence="2" id="KW-0805">Transcription regulation</keyword>
<proteinExistence type="predicted"/>
<evidence type="ECO:0000256" key="2">
    <source>
        <dbReference type="ARBA" id="ARBA00023015"/>
    </source>
</evidence>
<dbReference type="Proteomes" id="UP000012174">
    <property type="component" value="Unassembled WGS sequence"/>
</dbReference>
<dbReference type="GO" id="GO:0006351">
    <property type="term" value="P:DNA-templated transcription"/>
    <property type="evidence" value="ECO:0007669"/>
    <property type="project" value="InterPro"/>
</dbReference>
<dbReference type="eggNOG" id="ENOG502RVTU">
    <property type="taxonomic scope" value="Eukaryota"/>
</dbReference>
<keyword evidence="3" id="KW-0238">DNA-binding</keyword>
<keyword evidence="4" id="KW-0804">Transcription</keyword>
<dbReference type="GO" id="GO:0008270">
    <property type="term" value="F:zinc ion binding"/>
    <property type="evidence" value="ECO:0007669"/>
    <property type="project" value="InterPro"/>
</dbReference>
<dbReference type="GO" id="GO:0003700">
    <property type="term" value="F:DNA-binding transcription factor activity"/>
    <property type="evidence" value="ECO:0007669"/>
    <property type="project" value="InterPro"/>
</dbReference>